<sequence>TEAIRRRDEEEQVFLDCPSMDNFINFQKANAKSKKELSKKKKSGWSRFCENLAPRTPISIIWKSFNRFRGSFSCNNCPSSNDSRIWLDDFLDKLAPPFVPSESCFPSSAPASPSYDPLDEPFSFDEISSILDGVKDSSPGIDGISYSFIKKLSDSSKLILLSIINKIYETGTVPDSWKH</sequence>
<protein>
    <recommendedName>
        <fullName evidence="2">Reverse transcriptase domain-containing protein</fullName>
    </recommendedName>
</protein>
<gene>
    <name evidence="1" type="ORF">g.18761</name>
</gene>
<dbReference type="EMBL" id="GDQN01010957">
    <property type="protein sequence ID" value="JAT80097.1"/>
    <property type="molecule type" value="Transcribed_RNA"/>
</dbReference>
<evidence type="ECO:0000313" key="1">
    <source>
        <dbReference type="EMBL" id="JAT80097.1"/>
    </source>
</evidence>
<feature type="non-terminal residue" evidence="1">
    <location>
        <position position="179"/>
    </location>
</feature>
<organism evidence="1">
    <name type="scientific">Pectinophora gossypiella</name>
    <name type="common">Cotton pink bollworm</name>
    <name type="synonym">Depressaria gossypiella</name>
    <dbReference type="NCBI Taxonomy" id="13191"/>
    <lineage>
        <taxon>Eukaryota</taxon>
        <taxon>Metazoa</taxon>
        <taxon>Ecdysozoa</taxon>
        <taxon>Arthropoda</taxon>
        <taxon>Hexapoda</taxon>
        <taxon>Insecta</taxon>
        <taxon>Pterygota</taxon>
        <taxon>Neoptera</taxon>
        <taxon>Endopterygota</taxon>
        <taxon>Lepidoptera</taxon>
        <taxon>Glossata</taxon>
        <taxon>Ditrysia</taxon>
        <taxon>Gelechioidea</taxon>
        <taxon>Gelechiidae</taxon>
        <taxon>Apatetrinae</taxon>
        <taxon>Pectinophora</taxon>
    </lineage>
</organism>
<dbReference type="AlphaFoldDB" id="A0A1E1VZE3"/>
<reference evidence="1" key="1">
    <citation type="submission" date="2015-09" db="EMBL/GenBank/DDBJ databases">
        <title>De novo assembly of Pectinophora gossypiella (Pink Bollworm) gut transcriptome.</title>
        <authorList>
            <person name="Tassone E.E."/>
        </authorList>
    </citation>
    <scope>NUCLEOTIDE SEQUENCE</scope>
</reference>
<evidence type="ECO:0008006" key="2">
    <source>
        <dbReference type="Google" id="ProtNLM"/>
    </source>
</evidence>
<accession>A0A1E1VZE3</accession>
<name>A0A1E1VZE3_PECGO</name>
<dbReference type="OrthoDB" id="8058536at2759"/>
<feature type="non-terminal residue" evidence="1">
    <location>
        <position position="1"/>
    </location>
</feature>
<proteinExistence type="predicted"/>